<comment type="caution">
    <text evidence="2">The sequence shown here is derived from an EMBL/GenBank/DDBJ whole genome shotgun (WGS) entry which is preliminary data.</text>
</comment>
<dbReference type="Pfam" id="PF16087">
    <property type="entry name" value="DUF4817"/>
    <property type="match status" value="1"/>
</dbReference>
<evidence type="ECO:0000313" key="3">
    <source>
        <dbReference type="Proteomes" id="UP001168821"/>
    </source>
</evidence>
<dbReference type="PANTHER" id="PTHR47326">
    <property type="entry name" value="TRANSPOSABLE ELEMENT TC3 TRANSPOSASE-LIKE PROTEIN"/>
    <property type="match status" value="1"/>
</dbReference>
<evidence type="ECO:0000313" key="2">
    <source>
        <dbReference type="EMBL" id="KAJ3654788.1"/>
    </source>
</evidence>
<evidence type="ECO:0000259" key="1">
    <source>
        <dbReference type="Pfam" id="PF16087"/>
    </source>
</evidence>
<proteinExistence type="predicted"/>
<reference evidence="2" key="1">
    <citation type="journal article" date="2023" name="G3 (Bethesda)">
        <title>Whole genome assemblies of Zophobas morio and Tenebrio molitor.</title>
        <authorList>
            <person name="Kaur S."/>
            <person name="Stinson S.A."/>
            <person name="diCenzo G.C."/>
        </authorList>
    </citation>
    <scope>NUCLEOTIDE SEQUENCE</scope>
    <source>
        <strain evidence="2">QUZm001</strain>
    </source>
</reference>
<dbReference type="PANTHER" id="PTHR47326:SF1">
    <property type="entry name" value="HTH PSQ-TYPE DOMAIN-CONTAINING PROTEIN"/>
    <property type="match status" value="1"/>
</dbReference>
<dbReference type="EMBL" id="JALNTZ010000004">
    <property type="protein sequence ID" value="KAJ3654788.1"/>
    <property type="molecule type" value="Genomic_DNA"/>
</dbReference>
<keyword evidence="3" id="KW-1185">Reference proteome</keyword>
<gene>
    <name evidence="2" type="ORF">Zmor_013951</name>
</gene>
<name>A0AA38MFV5_9CUCU</name>
<dbReference type="InterPro" id="IPR032135">
    <property type="entry name" value="DUF4817"/>
</dbReference>
<dbReference type="Proteomes" id="UP001168821">
    <property type="component" value="Unassembled WGS sequence"/>
</dbReference>
<protein>
    <recommendedName>
        <fullName evidence="1">DUF4817 domain-containing protein</fullName>
    </recommendedName>
</protein>
<sequence>MSISNEEYLEMMLIYGECNRNAAAAVREYTGRFPNRRHPHQHVFHRLLHRAREEGSFQPSRKGRAGAPRNVRVGSEEQVLENMEADPRRSVRCVAQMSGCSRSTTHRILQERRLHPYHYTRVQHLRPTDYPRRVHFAQWLLRQNELNPDFSRRILFTDECSFSREGMFNAHNWHFWAHENPHLTRVRAYQERFTINLWAGIIGTTVVKILMHLIKLSLNSVPVFLGGTVCVTWNQIKNYVYREPLDMLEELEERLHEAYATVTPEMLNNTQHNIIRRARTCIEVNGGHFEHIV</sequence>
<dbReference type="GO" id="GO:0003676">
    <property type="term" value="F:nucleic acid binding"/>
    <property type="evidence" value="ECO:0007669"/>
    <property type="project" value="InterPro"/>
</dbReference>
<accession>A0AA38MFV5</accession>
<dbReference type="InterPro" id="IPR036397">
    <property type="entry name" value="RNaseH_sf"/>
</dbReference>
<dbReference type="Gene3D" id="3.30.420.10">
    <property type="entry name" value="Ribonuclease H-like superfamily/Ribonuclease H"/>
    <property type="match status" value="2"/>
</dbReference>
<organism evidence="2 3">
    <name type="scientific">Zophobas morio</name>
    <dbReference type="NCBI Taxonomy" id="2755281"/>
    <lineage>
        <taxon>Eukaryota</taxon>
        <taxon>Metazoa</taxon>
        <taxon>Ecdysozoa</taxon>
        <taxon>Arthropoda</taxon>
        <taxon>Hexapoda</taxon>
        <taxon>Insecta</taxon>
        <taxon>Pterygota</taxon>
        <taxon>Neoptera</taxon>
        <taxon>Endopterygota</taxon>
        <taxon>Coleoptera</taxon>
        <taxon>Polyphaga</taxon>
        <taxon>Cucujiformia</taxon>
        <taxon>Tenebrionidae</taxon>
        <taxon>Zophobas</taxon>
    </lineage>
</organism>
<feature type="domain" description="DUF4817" evidence="1">
    <location>
        <begin position="6"/>
        <end position="57"/>
    </location>
</feature>
<dbReference type="AlphaFoldDB" id="A0AA38MFV5"/>